<dbReference type="PRINTS" id="PR00081">
    <property type="entry name" value="GDHRDH"/>
</dbReference>
<dbReference type="InterPro" id="IPR020904">
    <property type="entry name" value="Sc_DH/Rdtase_CS"/>
</dbReference>
<keyword evidence="2" id="KW-0521">NADP</keyword>
<dbReference type="GO" id="GO:0048038">
    <property type="term" value="F:quinone binding"/>
    <property type="evidence" value="ECO:0007669"/>
    <property type="project" value="TreeGrafter"/>
</dbReference>
<dbReference type="Gene3D" id="3.40.50.720">
    <property type="entry name" value="NAD(P)-binding Rossmann-like Domain"/>
    <property type="match status" value="1"/>
</dbReference>
<evidence type="ECO:0000313" key="6">
    <source>
        <dbReference type="Proteomes" id="UP000243876"/>
    </source>
</evidence>
<dbReference type="Pfam" id="PF00106">
    <property type="entry name" value="adh_short"/>
    <property type="match status" value="1"/>
</dbReference>
<sequence>MSSAQQRLAAVASTLSHPRGLLAGEVAIITGAAQGIGRSTALLFAQEGAKVVVSDLDAGKAQLVVDEIKKKGGEAIAVGGDVTAEGFAKKLVEETVKAFGGINHVFDKMLHTMTDEGYELMLKVHNVAPFKIIRESAPYMRSKKPEDIKKNKSIVNVASVAGLHGNVGQANYATAKAGIIGLTKTVAKEWGPFGVRCNVVAFGRVYPPPLARCTVAANRSRALSHILTRLTQAKELGEAIEVNGQKIALGIPQPKKKDDKPETFPHIPLSRPGSAEEAARAVLFLVSPLASYVSGHCLEVTGGMGI</sequence>
<accession>A0A0D6EPA0</accession>
<dbReference type="EMBL" id="CENE01000017">
    <property type="protein sequence ID" value="CEQ41754.1"/>
    <property type="molecule type" value="Genomic_DNA"/>
</dbReference>
<name>A0A0D6EPA0_SPOSA</name>
<dbReference type="GO" id="GO:0016616">
    <property type="term" value="F:oxidoreductase activity, acting on the CH-OH group of donors, NAD or NADP as acceptor"/>
    <property type="evidence" value="ECO:0007669"/>
    <property type="project" value="TreeGrafter"/>
</dbReference>
<dbReference type="GO" id="GO:0006633">
    <property type="term" value="P:fatty acid biosynthetic process"/>
    <property type="evidence" value="ECO:0007669"/>
    <property type="project" value="TreeGrafter"/>
</dbReference>
<dbReference type="PANTHER" id="PTHR42760">
    <property type="entry name" value="SHORT-CHAIN DEHYDROGENASES/REDUCTASES FAMILY MEMBER"/>
    <property type="match status" value="1"/>
</dbReference>
<evidence type="ECO:0000256" key="3">
    <source>
        <dbReference type="ARBA" id="ARBA00023002"/>
    </source>
</evidence>
<evidence type="ECO:0000256" key="4">
    <source>
        <dbReference type="SAM" id="MobiDB-lite"/>
    </source>
</evidence>
<evidence type="ECO:0000256" key="2">
    <source>
        <dbReference type="ARBA" id="ARBA00022857"/>
    </source>
</evidence>
<dbReference type="PANTHER" id="PTHR42760:SF133">
    <property type="entry name" value="3-OXOACYL-[ACYL-CARRIER-PROTEIN] REDUCTASE"/>
    <property type="match status" value="1"/>
</dbReference>
<dbReference type="Proteomes" id="UP000243876">
    <property type="component" value="Unassembled WGS sequence"/>
</dbReference>
<feature type="region of interest" description="Disordered" evidence="4">
    <location>
        <begin position="251"/>
        <end position="271"/>
    </location>
</feature>
<dbReference type="SUPFAM" id="SSF51735">
    <property type="entry name" value="NAD(P)-binding Rossmann-fold domains"/>
    <property type="match status" value="1"/>
</dbReference>
<keyword evidence="6" id="KW-1185">Reference proteome</keyword>
<dbReference type="InterPro" id="IPR002347">
    <property type="entry name" value="SDR_fam"/>
</dbReference>
<evidence type="ECO:0000256" key="1">
    <source>
        <dbReference type="ARBA" id="ARBA00006484"/>
    </source>
</evidence>
<keyword evidence="3" id="KW-0560">Oxidoreductase</keyword>
<proteinExistence type="inferred from homology"/>
<reference evidence="6" key="1">
    <citation type="submission" date="2015-02" db="EMBL/GenBank/DDBJ databases">
        <authorList>
            <person name="Gon?alves P."/>
        </authorList>
    </citation>
    <scope>NUCLEOTIDE SEQUENCE [LARGE SCALE GENOMIC DNA]</scope>
</reference>
<dbReference type="AlphaFoldDB" id="A0A0D6EPA0"/>
<comment type="similarity">
    <text evidence="1">Belongs to the short-chain dehydrogenases/reductases (SDR) family.</text>
</comment>
<evidence type="ECO:0000313" key="5">
    <source>
        <dbReference type="EMBL" id="CEQ41754.1"/>
    </source>
</evidence>
<dbReference type="InterPro" id="IPR036291">
    <property type="entry name" value="NAD(P)-bd_dom_sf"/>
</dbReference>
<gene>
    <name evidence="5" type="primary">SPOSA6832_03507</name>
</gene>
<dbReference type="Pfam" id="PF13561">
    <property type="entry name" value="adh_short_C2"/>
    <property type="match status" value="1"/>
</dbReference>
<dbReference type="OrthoDB" id="1393670at2759"/>
<organism evidence="5 6">
    <name type="scientific">Sporidiobolus salmonicolor</name>
    <name type="common">Yeast-like fungus</name>
    <name type="synonym">Sporobolomyces salmonicolor</name>
    <dbReference type="NCBI Taxonomy" id="5005"/>
    <lineage>
        <taxon>Eukaryota</taxon>
        <taxon>Fungi</taxon>
        <taxon>Dikarya</taxon>
        <taxon>Basidiomycota</taxon>
        <taxon>Pucciniomycotina</taxon>
        <taxon>Microbotryomycetes</taxon>
        <taxon>Sporidiobolales</taxon>
        <taxon>Sporidiobolaceae</taxon>
        <taxon>Sporobolomyces</taxon>
    </lineage>
</organism>
<dbReference type="PROSITE" id="PS00061">
    <property type="entry name" value="ADH_SHORT"/>
    <property type="match status" value="1"/>
</dbReference>
<protein>
    <submittedName>
        <fullName evidence="5">SPOSA6832_03507-mRNA-1:cds</fullName>
    </submittedName>
</protein>